<evidence type="ECO:0000256" key="3">
    <source>
        <dbReference type="ARBA" id="ARBA00010895"/>
    </source>
</evidence>
<feature type="region of interest" description="Disordered" evidence="6">
    <location>
        <begin position="106"/>
        <end position="151"/>
    </location>
</feature>
<protein>
    <recommendedName>
        <fullName evidence="4">Required for respiratory growth protein 9, mitochondrial</fullName>
    </recommendedName>
</protein>
<keyword evidence="5" id="KW-0809">Transit peptide</keyword>
<reference evidence="7" key="1">
    <citation type="journal article" date="2021" name="IMA Fungus">
        <title>Genomic characterization of three marine fungi, including Emericellopsis atlantica sp. nov. with signatures of a generalist lifestyle and marine biomass degradation.</title>
        <authorList>
            <person name="Hagestad O.C."/>
            <person name="Hou L."/>
            <person name="Andersen J.H."/>
            <person name="Hansen E.H."/>
            <person name="Altermark B."/>
            <person name="Li C."/>
            <person name="Kuhnert E."/>
            <person name="Cox R.J."/>
            <person name="Crous P.W."/>
            <person name="Spatafora J.W."/>
            <person name="Lail K."/>
            <person name="Amirebrahimi M."/>
            <person name="Lipzen A."/>
            <person name="Pangilinan J."/>
            <person name="Andreopoulos W."/>
            <person name="Hayes R.D."/>
            <person name="Ng V."/>
            <person name="Grigoriev I.V."/>
            <person name="Jackson S.A."/>
            <person name="Sutton T.D.S."/>
            <person name="Dobson A.D.W."/>
            <person name="Rama T."/>
        </authorList>
    </citation>
    <scope>NUCLEOTIDE SEQUENCE</scope>
    <source>
        <strain evidence="7">TRa3180A</strain>
    </source>
</reference>
<evidence type="ECO:0000256" key="2">
    <source>
        <dbReference type="ARBA" id="ARBA00004173"/>
    </source>
</evidence>
<dbReference type="PANTHER" id="PTHR13475">
    <property type="entry name" value="NEUGRIN"/>
    <property type="match status" value="1"/>
</dbReference>
<feature type="region of interest" description="Disordered" evidence="6">
    <location>
        <begin position="382"/>
        <end position="404"/>
    </location>
</feature>
<evidence type="ECO:0000256" key="4">
    <source>
        <dbReference type="ARBA" id="ARBA00013566"/>
    </source>
</evidence>
<dbReference type="Proteomes" id="UP000887226">
    <property type="component" value="Unassembled WGS sequence"/>
</dbReference>
<sequence>MSCSCTTTPLRLFIRSLAQVDLQNVVPTLYRQTLRAPVRRYTTDGQHDGVQNAMMYGREGQSSFQASPNSASSRRTYARKVGPEDSYVEFSPESIDALALEVKTPRHDNDVADVQSRTPRAVKQPFRKTGTNSRSRPNSSTKPVYGAKDGSAPVFRKTRTESTGFKLHYSAPPSFSVKKTSPLITHTPPAPTNPYDSNGRLREGQSHGDVWALPATLKPARRAEAKRGFLTEEWGPPKRENWQIHKEIMKEKFPDGWNPKKKLSPDALAGIRALHAQMPEVYSTAALADSFEVSPEAIRRILKSKWAPSAEEESDRAERWFERGKKIYTEKAAAGEKPPKKWRELGIGNGRPDWLVEKRERNRILRENGGVFPPRPPLAALLTTTSPKKRKELSQPLDLAETLF</sequence>
<evidence type="ECO:0000256" key="6">
    <source>
        <dbReference type="SAM" id="MobiDB-lite"/>
    </source>
</evidence>
<dbReference type="PANTHER" id="PTHR13475:SF3">
    <property type="entry name" value="NEUGRIN"/>
    <property type="match status" value="1"/>
</dbReference>
<dbReference type="InterPro" id="IPR010487">
    <property type="entry name" value="NGRN/Rrg9"/>
</dbReference>
<dbReference type="GO" id="GO:0005739">
    <property type="term" value="C:mitochondrion"/>
    <property type="evidence" value="ECO:0007669"/>
    <property type="project" value="UniProtKB-SubCell"/>
</dbReference>
<comment type="similarity">
    <text evidence="3">Belongs to the RRG9 family.</text>
</comment>
<dbReference type="EMBL" id="MU253740">
    <property type="protein sequence ID" value="KAG9249018.1"/>
    <property type="molecule type" value="Genomic_DNA"/>
</dbReference>
<dbReference type="GO" id="GO:0005634">
    <property type="term" value="C:nucleus"/>
    <property type="evidence" value="ECO:0007669"/>
    <property type="project" value="TreeGrafter"/>
</dbReference>
<evidence type="ECO:0000256" key="1">
    <source>
        <dbReference type="ARBA" id="ARBA00003548"/>
    </source>
</evidence>
<comment type="subcellular location">
    <subcellularLocation>
        <location evidence="2">Mitochondrion</location>
    </subcellularLocation>
</comment>
<evidence type="ECO:0000313" key="7">
    <source>
        <dbReference type="EMBL" id="KAG9249018.1"/>
    </source>
</evidence>
<dbReference type="Pfam" id="PF06413">
    <property type="entry name" value="Neugrin"/>
    <property type="match status" value="1"/>
</dbReference>
<comment type="caution">
    <text evidence="7">The sequence shown here is derived from an EMBL/GenBank/DDBJ whole genome shotgun (WGS) entry which is preliminary data.</text>
</comment>
<organism evidence="7 8">
    <name type="scientific">Calycina marina</name>
    <dbReference type="NCBI Taxonomy" id="1763456"/>
    <lineage>
        <taxon>Eukaryota</taxon>
        <taxon>Fungi</taxon>
        <taxon>Dikarya</taxon>
        <taxon>Ascomycota</taxon>
        <taxon>Pezizomycotina</taxon>
        <taxon>Leotiomycetes</taxon>
        <taxon>Helotiales</taxon>
        <taxon>Pezizellaceae</taxon>
        <taxon>Calycina</taxon>
    </lineage>
</organism>
<evidence type="ECO:0000256" key="5">
    <source>
        <dbReference type="ARBA" id="ARBA00022946"/>
    </source>
</evidence>
<accession>A0A9P7ZCP8</accession>
<feature type="compositionally biased region" description="Polar residues" evidence="6">
    <location>
        <begin position="129"/>
        <end position="142"/>
    </location>
</feature>
<dbReference type="OrthoDB" id="5578174at2759"/>
<name>A0A9P7ZCP8_9HELO</name>
<keyword evidence="8" id="KW-1185">Reference proteome</keyword>
<comment type="function">
    <text evidence="1">Required for respiratory activity and maintenance and expression of the mitochondrial genome.</text>
</comment>
<evidence type="ECO:0000313" key="8">
    <source>
        <dbReference type="Proteomes" id="UP000887226"/>
    </source>
</evidence>
<dbReference type="AlphaFoldDB" id="A0A9P7ZCP8"/>
<gene>
    <name evidence="7" type="ORF">BJ878DRAFT_485785</name>
</gene>
<proteinExistence type="inferred from homology"/>